<dbReference type="PANTHER" id="PTHR46586">
    <property type="entry name" value="ANKYRIN REPEAT-CONTAINING PROTEIN"/>
    <property type="match status" value="1"/>
</dbReference>
<evidence type="ECO:0008006" key="2">
    <source>
        <dbReference type="Google" id="ProtNLM"/>
    </source>
</evidence>
<dbReference type="EMBL" id="MN739746">
    <property type="protein sequence ID" value="QHT24567.1"/>
    <property type="molecule type" value="Genomic_DNA"/>
</dbReference>
<evidence type="ECO:0000313" key="1">
    <source>
        <dbReference type="EMBL" id="QHT24567.1"/>
    </source>
</evidence>
<organism evidence="1">
    <name type="scientific">viral metagenome</name>
    <dbReference type="NCBI Taxonomy" id="1070528"/>
    <lineage>
        <taxon>unclassified sequences</taxon>
        <taxon>metagenomes</taxon>
        <taxon>organismal metagenomes</taxon>
    </lineage>
</organism>
<sequence>MHVKITNENECHYGFQYKTGLNTLDKYFDKSGSCVAGGFYITDLDNVDKFYYKGVWLRIIEIPKGAKSVKDPDDVHGEKWRLDKIILKNKYPLYNLETIKKFNLKITNYYITEVCKRGHIDILEWYLINNPSFKFSNQILNETIKCGQIKTLEWCRERNLVPIDLPILDIGSAEGHLEVLVWLQKSGLPCKYSEMAMDDASYYGHIDVLEWWLNSGLSLKYSEMALEHASWMSNINVLAWWKNSGLPLKYSENVLNLAAENGNIDVLTWWLHSGLELNYGSFIHNYNLYYHLDKNINKWFNNNKNSKVFGIS</sequence>
<dbReference type="Gene3D" id="1.25.40.20">
    <property type="entry name" value="Ankyrin repeat-containing domain"/>
    <property type="match status" value="1"/>
</dbReference>
<accession>A0A6C0E5W6</accession>
<dbReference type="AlphaFoldDB" id="A0A6C0E5W6"/>
<name>A0A6C0E5W6_9ZZZZ</name>
<dbReference type="PANTHER" id="PTHR46586:SF3">
    <property type="entry name" value="ANKYRIN REPEAT-CONTAINING PROTEIN"/>
    <property type="match status" value="1"/>
</dbReference>
<reference evidence="1" key="1">
    <citation type="journal article" date="2020" name="Nature">
        <title>Giant virus diversity and host interactions through global metagenomics.</title>
        <authorList>
            <person name="Schulz F."/>
            <person name="Roux S."/>
            <person name="Paez-Espino D."/>
            <person name="Jungbluth S."/>
            <person name="Walsh D.A."/>
            <person name="Denef V.J."/>
            <person name="McMahon K.D."/>
            <person name="Konstantinidis K.T."/>
            <person name="Eloe-Fadrosh E.A."/>
            <person name="Kyrpides N.C."/>
            <person name="Woyke T."/>
        </authorList>
    </citation>
    <scope>NUCLEOTIDE SEQUENCE</scope>
    <source>
        <strain evidence="1">GVMAG-M-3300023179-150</strain>
    </source>
</reference>
<dbReference type="InterPro" id="IPR036770">
    <property type="entry name" value="Ankyrin_rpt-contain_sf"/>
</dbReference>
<proteinExistence type="predicted"/>
<dbReference type="InterPro" id="IPR052050">
    <property type="entry name" value="SecEffector_AnkRepeat"/>
</dbReference>
<dbReference type="SUPFAM" id="SSF140860">
    <property type="entry name" value="Pseudo ankyrin repeat-like"/>
    <property type="match status" value="2"/>
</dbReference>
<protein>
    <recommendedName>
        <fullName evidence="2">Ankyrin repeat protein</fullName>
    </recommendedName>
</protein>